<keyword evidence="3" id="KW-1185">Reference proteome</keyword>
<feature type="region of interest" description="Disordered" evidence="1">
    <location>
        <begin position="71"/>
        <end position="91"/>
    </location>
</feature>
<name>A0A067KTK9_JATCU</name>
<organism evidence="2 3">
    <name type="scientific">Jatropha curcas</name>
    <name type="common">Barbados nut</name>
    <dbReference type="NCBI Taxonomy" id="180498"/>
    <lineage>
        <taxon>Eukaryota</taxon>
        <taxon>Viridiplantae</taxon>
        <taxon>Streptophyta</taxon>
        <taxon>Embryophyta</taxon>
        <taxon>Tracheophyta</taxon>
        <taxon>Spermatophyta</taxon>
        <taxon>Magnoliopsida</taxon>
        <taxon>eudicotyledons</taxon>
        <taxon>Gunneridae</taxon>
        <taxon>Pentapetalae</taxon>
        <taxon>rosids</taxon>
        <taxon>fabids</taxon>
        <taxon>Malpighiales</taxon>
        <taxon>Euphorbiaceae</taxon>
        <taxon>Crotonoideae</taxon>
        <taxon>Jatropheae</taxon>
        <taxon>Jatropha</taxon>
    </lineage>
</organism>
<proteinExistence type="predicted"/>
<evidence type="ECO:0000313" key="3">
    <source>
        <dbReference type="Proteomes" id="UP000027138"/>
    </source>
</evidence>
<accession>A0A067KTK9</accession>
<dbReference type="Proteomes" id="UP000027138">
    <property type="component" value="Unassembled WGS sequence"/>
</dbReference>
<sequence length="113" mass="12633">MELDENNLHQIPPIEDIGNLTADDPKLEGATTSNITTPLPLITKRGPEQSSPSFFTRWSGIASQMLNPSLKEPLQALPPPPSRNIGSGEDHFNPQYYHNMEMGLAWHNLQTMR</sequence>
<evidence type="ECO:0000256" key="1">
    <source>
        <dbReference type="SAM" id="MobiDB-lite"/>
    </source>
</evidence>
<dbReference type="AlphaFoldDB" id="A0A067KTK9"/>
<evidence type="ECO:0000313" key="2">
    <source>
        <dbReference type="EMBL" id="KDP38283.1"/>
    </source>
</evidence>
<gene>
    <name evidence="2" type="ORF">JCGZ_05169</name>
</gene>
<protein>
    <submittedName>
        <fullName evidence="2">Uncharacterized protein</fullName>
    </submittedName>
</protein>
<feature type="region of interest" description="Disordered" evidence="1">
    <location>
        <begin position="1"/>
        <end position="54"/>
    </location>
</feature>
<reference evidence="2 3" key="1">
    <citation type="journal article" date="2014" name="PLoS ONE">
        <title>Global Analysis of Gene Expression Profiles in Physic Nut (Jatropha curcas L.) Seedlings Exposed to Salt Stress.</title>
        <authorList>
            <person name="Zhang L."/>
            <person name="Zhang C."/>
            <person name="Wu P."/>
            <person name="Chen Y."/>
            <person name="Li M."/>
            <person name="Jiang H."/>
            <person name="Wu G."/>
        </authorList>
    </citation>
    <scope>NUCLEOTIDE SEQUENCE [LARGE SCALE GENOMIC DNA]</scope>
    <source>
        <strain evidence="3">cv. GZQX0401</strain>
        <tissue evidence="2">Young leaves</tissue>
    </source>
</reference>
<dbReference type="EMBL" id="KK914367">
    <property type="protein sequence ID" value="KDP38283.1"/>
    <property type="molecule type" value="Genomic_DNA"/>
</dbReference>